<dbReference type="AlphaFoldDB" id="A0A6J8CPQ1"/>
<accession>A0A6J8CPQ1</accession>
<gene>
    <name evidence="2" type="ORF">MCOR_31374</name>
</gene>
<feature type="compositionally biased region" description="Basic and acidic residues" evidence="1">
    <location>
        <begin position="343"/>
        <end position="372"/>
    </location>
</feature>
<dbReference type="Proteomes" id="UP000507470">
    <property type="component" value="Unassembled WGS sequence"/>
</dbReference>
<name>A0A6J8CPQ1_MYTCO</name>
<dbReference type="EMBL" id="CACVKT020005661">
    <property type="protein sequence ID" value="CAC5396870.1"/>
    <property type="molecule type" value="Genomic_DNA"/>
</dbReference>
<proteinExistence type="predicted"/>
<evidence type="ECO:0000256" key="1">
    <source>
        <dbReference type="SAM" id="MobiDB-lite"/>
    </source>
</evidence>
<feature type="compositionally biased region" description="Basic and acidic residues" evidence="1">
    <location>
        <begin position="279"/>
        <end position="289"/>
    </location>
</feature>
<feature type="compositionally biased region" description="Basic residues" evidence="1">
    <location>
        <begin position="324"/>
        <end position="335"/>
    </location>
</feature>
<feature type="compositionally biased region" description="Low complexity" evidence="1">
    <location>
        <begin position="290"/>
        <end position="306"/>
    </location>
</feature>
<dbReference type="OrthoDB" id="6145196at2759"/>
<protein>
    <submittedName>
        <fullName evidence="2">Uncharacterized protein</fullName>
    </submittedName>
</protein>
<organism evidence="2 3">
    <name type="scientific">Mytilus coruscus</name>
    <name type="common">Sea mussel</name>
    <dbReference type="NCBI Taxonomy" id="42192"/>
    <lineage>
        <taxon>Eukaryota</taxon>
        <taxon>Metazoa</taxon>
        <taxon>Spiralia</taxon>
        <taxon>Lophotrochozoa</taxon>
        <taxon>Mollusca</taxon>
        <taxon>Bivalvia</taxon>
        <taxon>Autobranchia</taxon>
        <taxon>Pteriomorphia</taxon>
        <taxon>Mytilida</taxon>
        <taxon>Mytiloidea</taxon>
        <taxon>Mytilidae</taxon>
        <taxon>Mytilinae</taxon>
        <taxon>Mytilus</taxon>
    </lineage>
</organism>
<keyword evidence="3" id="KW-1185">Reference proteome</keyword>
<feature type="region of interest" description="Disordered" evidence="1">
    <location>
        <begin position="211"/>
        <end position="230"/>
    </location>
</feature>
<evidence type="ECO:0000313" key="3">
    <source>
        <dbReference type="Proteomes" id="UP000507470"/>
    </source>
</evidence>
<sequence>MSAVVLVGDAWKPSIVQIVPFADQNIQNCAKYKQSGSSGTDNNSRCFPVLAVTRSKSGISLNTVDTYSSLDFSDFQSEVSDAVSYSGRLPTTCVRKDKKFRKIARHSSMRENRSDMMVKYAVQDLNEQCSAVTPRRNSISSIDTGVSMSTVSASSSVSNGLPKPTLSDKKYLYKQNGFKKTLPYTPGEIELQKQKELYAKEQAQKRKKYKLNVNQLPRSNTPITDHDPDKLNMKQVIRFLQKQKPSGSPRPDAYNLKSPERRSADSPLKTAPPNFTVGDKIRSDLKTSDSMRSSRSSEISIASRSRLLSRDSELQSKTSPSPRHNNRYHYSHKHDHSYIENCSTDKRDRHRKSEGNADTKHRSSHDGREHDRNKHSKKREKEFKLHRFLALAPNGEGQKTNPLIISNISHVRTNNWTAMREGLKSEGAEKIHSKSEERTCIRRVSSERPTASHYRAFNKENTNINFHQTDKTDIELPQNKTTADKDKYNIGKSTTIMHQRTIRFQKVNPRDDTSVSESDDGRMSQTNSSMIRLPSVHDFVEEEDEETTTIHDSSKSDIDRRSPTQASDVDSDQKRETNISRISLDSSRSSVYSIPMLSPSHRKGFISKAKHSIHVSIPKEEEETKEVKLSLRQEKDLTAQRSYMHDMASSRTTDQSDVMYKHTNGHTVSPSSDSFYDRNVFRISTVSMQSRKSEDCGICDGTRLSPESHMTSRSIGALSRN</sequence>
<feature type="region of interest" description="Disordered" evidence="1">
    <location>
        <begin position="425"/>
        <end position="447"/>
    </location>
</feature>
<feature type="region of interest" description="Disordered" evidence="1">
    <location>
        <begin position="499"/>
        <end position="582"/>
    </location>
</feature>
<reference evidence="2 3" key="1">
    <citation type="submission" date="2020-06" db="EMBL/GenBank/DDBJ databases">
        <authorList>
            <person name="Li R."/>
            <person name="Bekaert M."/>
        </authorList>
    </citation>
    <scope>NUCLEOTIDE SEQUENCE [LARGE SCALE GENOMIC DNA]</scope>
    <source>
        <strain evidence="3">wild</strain>
    </source>
</reference>
<feature type="compositionally biased region" description="Basic and acidic residues" evidence="1">
    <location>
        <begin position="425"/>
        <end position="446"/>
    </location>
</feature>
<feature type="region of interest" description="Disordered" evidence="1">
    <location>
        <begin position="240"/>
        <end position="381"/>
    </location>
</feature>
<evidence type="ECO:0000313" key="2">
    <source>
        <dbReference type="EMBL" id="CAC5396870.1"/>
    </source>
</evidence>
<feature type="compositionally biased region" description="Polar residues" evidence="1">
    <location>
        <begin position="212"/>
        <end position="223"/>
    </location>
</feature>
<feature type="compositionally biased region" description="Basic and acidic residues" evidence="1">
    <location>
        <begin position="548"/>
        <end position="562"/>
    </location>
</feature>